<dbReference type="SMART" id="SM00342">
    <property type="entry name" value="HTH_ARAC"/>
    <property type="match status" value="1"/>
</dbReference>
<dbReference type="Proteomes" id="UP000600449">
    <property type="component" value="Unassembled WGS sequence"/>
</dbReference>
<proteinExistence type="predicted"/>
<organism evidence="2 3">
    <name type="scientific">Salinarimonas ramus</name>
    <dbReference type="NCBI Taxonomy" id="690164"/>
    <lineage>
        <taxon>Bacteria</taxon>
        <taxon>Pseudomonadati</taxon>
        <taxon>Pseudomonadota</taxon>
        <taxon>Alphaproteobacteria</taxon>
        <taxon>Hyphomicrobiales</taxon>
        <taxon>Salinarimonadaceae</taxon>
        <taxon>Salinarimonas</taxon>
    </lineage>
</organism>
<evidence type="ECO:0000313" key="2">
    <source>
        <dbReference type="EMBL" id="GGK38409.1"/>
    </source>
</evidence>
<keyword evidence="3" id="KW-1185">Reference proteome</keyword>
<dbReference type="Pfam" id="PF14525">
    <property type="entry name" value="AraC_binding_2"/>
    <property type="match status" value="1"/>
</dbReference>
<dbReference type="AlphaFoldDB" id="A0A917V4Z0"/>
<gene>
    <name evidence="2" type="ORF">GCM10011322_26790</name>
</gene>
<evidence type="ECO:0000313" key="3">
    <source>
        <dbReference type="Proteomes" id="UP000600449"/>
    </source>
</evidence>
<dbReference type="PANTHER" id="PTHR47893:SF1">
    <property type="entry name" value="REGULATORY PROTEIN PCHR"/>
    <property type="match status" value="1"/>
</dbReference>
<comment type="caution">
    <text evidence="2">The sequence shown here is derived from an EMBL/GenBank/DDBJ whole genome shotgun (WGS) entry which is preliminary data.</text>
</comment>
<dbReference type="Gene3D" id="1.10.10.60">
    <property type="entry name" value="Homeodomain-like"/>
    <property type="match status" value="1"/>
</dbReference>
<sequence>MARLRLAAHAEVDTRDVDEAAREVGRIFCAHRLSARSRPRLFHARHHSAPISVGAARAGSINLVAYGGDVLIDPGCLDRFFLVQVPLSGGADIACGRRETPTAPGRAASILSPTEPVTMRWSGSCAQLILMLDRAHVERAAARFLDRDDGAVVFAPSLDLERGVGPAVVAQMERMATLAEIGAGEPGVLPRLGEVMDAAIATLLFGHASNVSGADTDADDVVPAPPRAVARALAHIDAHLTDGIDNAALCAEAGVGLRALQGAFRRALGRTISEIVRERRLEALRARLRDPADRRPVGEIMLEVGLWHFGRAAQAYRARFGETPRETRDRAR</sequence>
<dbReference type="GO" id="GO:0043565">
    <property type="term" value="F:sequence-specific DNA binding"/>
    <property type="evidence" value="ECO:0007669"/>
    <property type="project" value="InterPro"/>
</dbReference>
<reference evidence="2 3" key="1">
    <citation type="journal article" date="2014" name="Int. J. Syst. Evol. Microbiol.">
        <title>Complete genome sequence of Corynebacterium casei LMG S-19264T (=DSM 44701T), isolated from a smear-ripened cheese.</title>
        <authorList>
            <consortium name="US DOE Joint Genome Institute (JGI-PGF)"/>
            <person name="Walter F."/>
            <person name="Albersmeier A."/>
            <person name="Kalinowski J."/>
            <person name="Ruckert C."/>
        </authorList>
    </citation>
    <scope>NUCLEOTIDE SEQUENCE [LARGE SCALE GENOMIC DNA]</scope>
    <source>
        <strain evidence="2 3">CGMCC 1.9161</strain>
    </source>
</reference>
<dbReference type="Pfam" id="PF12833">
    <property type="entry name" value="HTH_18"/>
    <property type="match status" value="1"/>
</dbReference>
<dbReference type="InterPro" id="IPR053142">
    <property type="entry name" value="PchR_regulatory_protein"/>
</dbReference>
<name>A0A917V4Z0_9HYPH</name>
<protein>
    <submittedName>
        <fullName evidence="2">Transcriptional regulator</fullName>
    </submittedName>
</protein>
<accession>A0A917V4Z0</accession>
<evidence type="ECO:0000259" key="1">
    <source>
        <dbReference type="PROSITE" id="PS01124"/>
    </source>
</evidence>
<dbReference type="PANTHER" id="PTHR47893">
    <property type="entry name" value="REGULATORY PROTEIN PCHR"/>
    <property type="match status" value="1"/>
</dbReference>
<dbReference type="EMBL" id="BMMF01000007">
    <property type="protein sequence ID" value="GGK38409.1"/>
    <property type="molecule type" value="Genomic_DNA"/>
</dbReference>
<dbReference type="InterPro" id="IPR035418">
    <property type="entry name" value="AraC-bd_2"/>
</dbReference>
<dbReference type="PROSITE" id="PS01124">
    <property type="entry name" value="HTH_ARAC_FAMILY_2"/>
    <property type="match status" value="1"/>
</dbReference>
<feature type="domain" description="HTH araC/xylS-type" evidence="1">
    <location>
        <begin position="230"/>
        <end position="330"/>
    </location>
</feature>
<dbReference type="GO" id="GO:0003700">
    <property type="term" value="F:DNA-binding transcription factor activity"/>
    <property type="evidence" value="ECO:0007669"/>
    <property type="project" value="InterPro"/>
</dbReference>
<dbReference type="InterPro" id="IPR018060">
    <property type="entry name" value="HTH_AraC"/>
</dbReference>
<dbReference type="RefSeq" id="WP_188913741.1">
    <property type="nucleotide sequence ID" value="NZ_BMMF01000007.1"/>
</dbReference>